<proteinExistence type="predicted"/>
<dbReference type="Proteomes" id="UP001057402">
    <property type="component" value="Chromosome 4"/>
</dbReference>
<comment type="caution">
    <text evidence="1">The sequence shown here is derived from an EMBL/GenBank/DDBJ whole genome shotgun (WGS) entry which is preliminary data.</text>
</comment>
<reference evidence="2" key="1">
    <citation type="journal article" date="2023" name="Front. Plant Sci.">
        <title>Chromosomal-level genome assembly of Melastoma candidum provides insights into trichome evolution.</title>
        <authorList>
            <person name="Zhong Y."/>
            <person name="Wu W."/>
            <person name="Sun C."/>
            <person name="Zou P."/>
            <person name="Liu Y."/>
            <person name="Dai S."/>
            <person name="Zhou R."/>
        </authorList>
    </citation>
    <scope>NUCLEOTIDE SEQUENCE [LARGE SCALE GENOMIC DNA]</scope>
</reference>
<evidence type="ECO:0000313" key="1">
    <source>
        <dbReference type="EMBL" id="KAI4376349.1"/>
    </source>
</evidence>
<protein>
    <submittedName>
        <fullName evidence="1">Uncharacterized protein</fullName>
    </submittedName>
</protein>
<gene>
    <name evidence="1" type="ORF">MLD38_014120</name>
</gene>
<keyword evidence="2" id="KW-1185">Reference proteome</keyword>
<dbReference type="EMBL" id="CM042883">
    <property type="protein sequence ID" value="KAI4376349.1"/>
    <property type="molecule type" value="Genomic_DNA"/>
</dbReference>
<sequence>MPADEITSTQSASGGHVISTNELCEADIKITEVDDLPKITDDEKTCNLEVEELEDHSGRRSLSGDLTSHSADLQSVSFSDLISAMKVLTEDKLYLLLKARDLHNGATLERKSQLGSQAHFCHGEMKWLEEELFSTNLTKYLLSLQLEETFVNQKDLVKQYNLLLSEMSLLHTSLAIAKKEDSFTEEHSQCRSEYQAITYERDNFHQQLLAARKETEQLCGRVRELQSSLALSEENLSSLREELVFKGPIADFSVQREQMNEILASVSTMRNKLEEENNYLSSDYQKLVEEYAESQKSLRGLEAENTSSKEDFASLSENSRKLEEERDSLVHVNEQLSTELANCRILVESLENVKRDLN</sequence>
<organism evidence="1 2">
    <name type="scientific">Melastoma candidum</name>
    <dbReference type="NCBI Taxonomy" id="119954"/>
    <lineage>
        <taxon>Eukaryota</taxon>
        <taxon>Viridiplantae</taxon>
        <taxon>Streptophyta</taxon>
        <taxon>Embryophyta</taxon>
        <taxon>Tracheophyta</taxon>
        <taxon>Spermatophyta</taxon>
        <taxon>Magnoliopsida</taxon>
        <taxon>eudicotyledons</taxon>
        <taxon>Gunneridae</taxon>
        <taxon>Pentapetalae</taxon>
        <taxon>rosids</taxon>
        <taxon>malvids</taxon>
        <taxon>Myrtales</taxon>
        <taxon>Melastomataceae</taxon>
        <taxon>Melastomatoideae</taxon>
        <taxon>Melastomateae</taxon>
        <taxon>Melastoma</taxon>
    </lineage>
</organism>
<name>A0ACB9RBW0_9MYRT</name>
<accession>A0ACB9RBW0</accession>
<evidence type="ECO:0000313" key="2">
    <source>
        <dbReference type="Proteomes" id="UP001057402"/>
    </source>
</evidence>